<dbReference type="NCBIfam" id="TIGR00652">
    <property type="entry name" value="DapF"/>
    <property type="match status" value="1"/>
</dbReference>
<sequence>MEPSAAAALPFLKMHGLGNDFVVIDARPGGIVVDGPRARAIADRRTGIGCDQLIVIEPAVSSLADAFMRIRNPDGSEAEACGNATRCIASLLMEERGRGHAVVETVAGLLDAEATGDGRIAVDMGPARLDWREIPLAQACDTLHVPLALGPVSDPVATNMGNPHATFFVPDVAAIAVADIGPVLERNPIFPERANIGFAQILAPGRIRLRMWERSAGITRACGSGACAALVAAARRGLVDRRAEVILDGGTLEIEWLRDGHVLMTGPVATAFSGTIHPSLLAA</sequence>
<dbReference type="GO" id="GO:0009089">
    <property type="term" value="P:lysine biosynthetic process via diaminopimelate"/>
    <property type="evidence" value="ECO:0007669"/>
    <property type="project" value="UniProtKB-UniRule"/>
</dbReference>
<comment type="subunit">
    <text evidence="8">Homodimer.</text>
</comment>
<evidence type="ECO:0000313" key="11">
    <source>
        <dbReference type="Proteomes" id="UP000278222"/>
    </source>
</evidence>
<reference evidence="10 11" key="1">
    <citation type="submission" date="2018-11" db="EMBL/GenBank/DDBJ databases">
        <title>Genomic Encyclopedia of Type Strains, Phase IV (KMG-IV): sequencing the most valuable type-strain genomes for metagenomic binning, comparative biology and taxonomic classification.</title>
        <authorList>
            <person name="Goeker M."/>
        </authorList>
    </citation>
    <scope>NUCLEOTIDE SEQUENCE [LARGE SCALE GENOMIC DNA]</scope>
    <source>
        <strain evidence="10 11">DSM 5900</strain>
    </source>
</reference>
<keyword evidence="5 8" id="KW-0457">Lysine biosynthesis</keyword>
<protein>
    <recommendedName>
        <fullName evidence="3 8">Diaminopimelate epimerase</fullName>
        <shortName evidence="8">DAP epimerase</shortName>
        <ecNumber evidence="3 8">5.1.1.7</ecNumber>
    </recommendedName>
    <alternativeName>
        <fullName evidence="8">PLP-independent amino acid racemase</fullName>
    </alternativeName>
</protein>
<dbReference type="PROSITE" id="PS01326">
    <property type="entry name" value="DAP_EPIMERASE"/>
    <property type="match status" value="1"/>
</dbReference>
<comment type="pathway">
    <text evidence="1 8">Amino-acid biosynthesis; L-lysine biosynthesis via DAP pathway; DL-2,6-diaminopimelate from LL-2,6-diaminopimelate: step 1/1.</text>
</comment>
<feature type="site" description="Could be important to modulate the pK values of the two catalytic cysteine residues" evidence="8">
    <location>
        <position position="213"/>
    </location>
</feature>
<dbReference type="InterPro" id="IPR018510">
    <property type="entry name" value="DAP_epimerase_AS"/>
</dbReference>
<feature type="binding site" evidence="8">
    <location>
        <position position="195"/>
    </location>
    <ligand>
        <name>substrate</name>
    </ligand>
</feature>
<feature type="active site" evidence="9">
    <location>
        <position position="81"/>
    </location>
</feature>
<evidence type="ECO:0000256" key="7">
    <source>
        <dbReference type="ARBA" id="ARBA00051712"/>
    </source>
</evidence>
<dbReference type="EMBL" id="RJKX01000014">
    <property type="protein sequence ID" value="ROP90830.1"/>
    <property type="molecule type" value="Genomic_DNA"/>
</dbReference>
<feature type="site" description="Could be important to modulate the pK values of the two catalytic cysteine residues" evidence="8">
    <location>
        <position position="164"/>
    </location>
</feature>
<dbReference type="SUPFAM" id="SSF54506">
    <property type="entry name" value="Diaminopimelate epimerase-like"/>
    <property type="match status" value="2"/>
</dbReference>
<dbReference type="EC" id="5.1.1.7" evidence="3 8"/>
<feature type="binding site" evidence="8">
    <location>
        <begin position="82"/>
        <end position="83"/>
    </location>
    <ligand>
        <name>substrate</name>
    </ligand>
</feature>
<comment type="similarity">
    <text evidence="2 8">Belongs to the diaminopimelate epimerase family.</text>
</comment>
<dbReference type="AlphaFoldDB" id="A0A3N1LHU1"/>
<feature type="binding site" evidence="8">
    <location>
        <begin position="223"/>
        <end position="224"/>
    </location>
    <ligand>
        <name>substrate</name>
    </ligand>
</feature>
<dbReference type="UniPathway" id="UPA00034">
    <property type="reaction ID" value="UER00025"/>
</dbReference>
<evidence type="ECO:0000256" key="3">
    <source>
        <dbReference type="ARBA" id="ARBA00013080"/>
    </source>
</evidence>
<accession>A0A3N1LHU1</accession>
<dbReference type="Gene3D" id="3.10.310.10">
    <property type="entry name" value="Diaminopimelate Epimerase, Chain A, domain 1"/>
    <property type="match status" value="2"/>
</dbReference>
<feature type="active site" description="Proton acceptor" evidence="8">
    <location>
        <position position="222"/>
    </location>
</feature>
<keyword evidence="8" id="KW-0963">Cytoplasm</keyword>
<dbReference type="InterPro" id="IPR001653">
    <property type="entry name" value="DAP_epimerase_DapF"/>
</dbReference>
<dbReference type="RefSeq" id="WP_123690246.1">
    <property type="nucleotide sequence ID" value="NZ_AP019700.1"/>
</dbReference>
<keyword evidence="11" id="KW-1185">Reference proteome</keyword>
<dbReference type="PANTHER" id="PTHR31689:SF0">
    <property type="entry name" value="DIAMINOPIMELATE EPIMERASE"/>
    <property type="match status" value="1"/>
</dbReference>
<evidence type="ECO:0000256" key="1">
    <source>
        <dbReference type="ARBA" id="ARBA00005196"/>
    </source>
</evidence>
<gene>
    <name evidence="8" type="primary">dapF</name>
    <name evidence="10" type="ORF">EDC65_2689</name>
</gene>
<comment type="function">
    <text evidence="8">Catalyzes the stereoinversion of LL-2,6-diaminopimelate (L,L-DAP) to meso-diaminopimelate (meso-DAP), a precursor of L-lysine and an essential component of the bacterial peptidoglycan.</text>
</comment>
<feature type="binding site" evidence="8">
    <location>
        <position position="19"/>
    </location>
    <ligand>
        <name>substrate</name>
    </ligand>
</feature>
<evidence type="ECO:0000256" key="9">
    <source>
        <dbReference type="PROSITE-ProRule" id="PRU10125"/>
    </source>
</evidence>
<organism evidence="10 11">
    <name type="scientific">Stella humosa</name>
    <dbReference type="NCBI Taxonomy" id="94"/>
    <lineage>
        <taxon>Bacteria</taxon>
        <taxon>Pseudomonadati</taxon>
        <taxon>Pseudomonadota</taxon>
        <taxon>Alphaproteobacteria</taxon>
        <taxon>Rhodospirillales</taxon>
        <taxon>Stellaceae</taxon>
        <taxon>Stella</taxon>
    </lineage>
</organism>
<evidence type="ECO:0000256" key="2">
    <source>
        <dbReference type="ARBA" id="ARBA00010219"/>
    </source>
</evidence>
<evidence type="ECO:0000256" key="8">
    <source>
        <dbReference type="HAMAP-Rule" id="MF_00197"/>
    </source>
</evidence>
<comment type="caution">
    <text evidence="10">The sequence shown here is derived from an EMBL/GenBank/DDBJ whole genome shotgun (WGS) entry which is preliminary data.</text>
</comment>
<dbReference type="PANTHER" id="PTHR31689">
    <property type="entry name" value="DIAMINOPIMELATE EPIMERASE, CHLOROPLASTIC"/>
    <property type="match status" value="1"/>
</dbReference>
<dbReference type="Proteomes" id="UP000278222">
    <property type="component" value="Unassembled WGS sequence"/>
</dbReference>
<dbReference type="GO" id="GO:0008837">
    <property type="term" value="F:diaminopimelate epimerase activity"/>
    <property type="evidence" value="ECO:0007669"/>
    <property type="project" value="UniProtKB-UniRule"/>
</dbReference>
<dbReference type="GO" id="GO:0005829">
    <property type="term" value="C:cytosol"/>
    <property type="evidence" value="ECO:0007669"/>
    <property type="project" value="TreeGrafter"/>
</dbReference>
<dbReference type="HAMAP" id="MF_00197">
    <property type="entry name" value="DAP_epimerase"/>
    <property type="match status" value="1"/>
</dbReference>
<evidence type="ECO:0000256" key="5">
    <source>
        <dbReference type="ARBA" id="ARBA00023154"/>
    </source>
</evidence>
<keyword evidence="4 8" id="KW-0028">Amino-acid biosynthesis</keyword>
<comment type="subcellular location">
    <subcellularLocation>
        <location evidence="8">Cytoplasm</location>
    </subcellularLocation>
</comment>
<dbReference type="OrthoDB" id="9805408at2"/>
<evidence type="ECO:0000256" key="6">
    <source>
        <dbReference type="ARBA" id="ARBA00023235"/>
    </source>
</evidence>
<feature type="binding site" evidence="8">
    <location>
        <position position="52"/>
    </location>
    <ligand>
        <name>substrate</name>
    </ligand>
</feature>
<keyword evidence="6 8" id="KW-0413">Isomerase</keyword>
<feature type="binding site" evidence="8">
    <location>
        <position position="72"/>
    </location>
    <ligand>
        <name>substrate</name>
    </ligand>
</feature>
<feature type="active site" description="Proton donor" evidence="8">
    <location>
        <position position="81"/>
    </location>
</feature>
<evidence type="ECO:0000256" key="4">
    <source>
        <dbReference type="ARBA" id="ARBA00022605"/>
    </source>
</evidence>
<evidence type="ECO:0000313" key="10">
    <source>
        <dbReference type="EMBL" id="ROP90830.1"/>
    </source>
</evidence>
<comment type="catalytic activity">
    <reaction evidence="7 8">
        <text>(2S,6S)-2,6-diaminopimelate = meso-2,6-diaminopimelate</text>
        <dbReference type="Rhea" id="RHEA:15393"/>
        <dbReference type="ChEBI" id="CHEBI:57609"/>
        <dbReference type="ChEBI" id="CHEBI:57791"/>
        <dbReference type="EC" id="5.1.1.7"/>
    </reaction>
</comment>
<name>A0A3N1LHU1_9PROT</name>
<feature type="binding site" evidence="8">
    <location>
        <begin position="213"/>
        <end position="214"/>
    </location>
    <ligand>
        <name>substrate</name>
    </ligand>
</feature>
<proteinExistence type="inferred from homology"/>
<dbReference type="Pfam" id="PF01678">
    <property type="entry name" value="DAP_epimerase"/>
    <property type="match status" value="2"/>
</dbReference>
<feature type="binding site" evidence="8">
    <location>
        <position position="162"/>
    </location>
    <ligand>
        <name>substrate</name>
    </ligand>
</feature>